<dbReference type="Gene3D" id="3.40.50.720">
    <property type="entry name" value="NAD(P)-binding Rossmann-like Domain"/>
    <property type="match status" value="1"/>
</dbReference>
<dbReference type="AlphaFoldDB" id="A0AAU9IN66"/>
<dbReference type="Proteomes" id="UP001162131">
    <property type="component" value="Unassembled WGS sequence"/>
</dbReference>
<name>A0AAU9IN66_9CILI</name>
<organism evidence="1 2">
    <name type="scientific">Blepharisma stoltei</name>
    <dbReference type="NCBI Taxonomy" id="1481888"/>
    <lineage>
        <taxon>Eukaryota</taxon>
        <taxon>Sar</taxon>
        <taxon>Alveolata</taxon>
        <taxon>Ciliophora</taxon>
        <taxon>Postciliodesmatophora</taxon>
        <taxon>Heterotrichea</taxon>
        <taxon>Heterotrichida</taxon>
        <taxon>Blepharismidae</taxon>
        <taxon>Blepharisma</taxon>
    </lineage>
</organism>
<accession>A0AAU9IN66</accession>
<proteinExistence type="predicted"/>
<dbReference type="Pfam" id="PF00106">
    <property type="entry name" value="adh_short"/>
    <property type="match status" value="1"/>
</dbReference>
<evidence type="ECO:0000313" key="2">
    <source>
        <dbReference type="Proteomes" id="UP001162131"/>
    </source>
</evidence>
<reference evidence="1" key="1">
    <citation type="submission" date="2021-09" db="EMBL/GenBank/DDBJ databases">
        <authorList>
            <consortium name="AG Swart"/>
            <person name="Singh M."/>
            <person name="Singh A."/>
            <person name="Seah K."/>
            <person name="Emmerich C."/>
        </authorList>
    </citation>
    <scope>NUCLEOTIDE SEQUENCE</scope>
    <source>
        <strain evidence="1">ATCC30299</strain>
    </source>
</reference>
<dbReference type="InterPro" id="IPR002347">
    <property type="entry name" value="SDR_fam"/>
</dbReference>
<evidence type="ECO:0000313" key="1">
    <source>
        <dbReference type="EMBL" id="CAG9317030.1"/>
    </source>
</evidence>
<keyword evidence="2" id="KW-1185">Reference proteome</keyword>
<comment type="caution">
    <text evidence="1">The sequence shown here is derived from an EMBL/GenBank/DDBJ whole genome shotgun (WGS) entry which is preliminary data.</text>
</comment>
<dbReference type="InterPro" id="IPR036291">
    <property type="entry name" value="NAD(P)-bd_dom_sf"/>
</dbReference>
<protein>
    <submittedName>
        <fullName evidence="1">Uncharacterized protein</fullName>
    </submittedName>
</protein>
<dbReference type="SUPFAM" id="SSF51735">
    <property type="entry name" value="NAD(P)-binding Rossmann-fold domains"/>
    <property type="match status" value="1"/>
</dbReference>
<sequence>MSTMLGVTSLIDYIQGKIRFLVYASAIPGPMWSENPAPEDFDTVMNINTRSVFFLARGLSDKFAVGSKFLIVSAALAHKYLIPFPLYSISKAALYMTYQVLKQEIKTTAVGSALPGIVKTHISNTVERKMQTDLGINRIEPEISAKFLAYLISDRVSCERFSQAEWNIYTQDHQSEWLEEGDEMPIPPAFRP</sequence>
<dbReference type="EMBL" id="CAJZBQ010000017">
    <property type="protein sequence ID" value="CAG9317030.1"/>
    <property type="molecule type" value="Genomic_DNA"/>
</dbReference>
<gene>
    <name evidence="1" type="ORF">BSTOLATCC_MIC17656</name>
</gene>